<comment type="caution">
    <text evidence="1">The sequence shown here is derived from an EMBL/GenBank/DDBJ whole genome shotgun (WGS) entry which is preliminary data.</text>
</comment>
<reference evidence="1 2" key="1">
    <citation type="submission" date="2024-10" db="EMBL/GenBank/DDBJ databases">
        <authorList>
            <person name="Kim D."/>
        </authorList>
    </citation>
    <scope>NUCLEOTIDE SEQUENCE [LARGE SCALE GENOMIC DNA]</scope>
    <source>
        <strain evidence="1">BH-2024</strain>
    </source>
</reference>
<dbReference type="AlphaFoldDB" id="A0ABD2L1I2"/>
<accession>A0ABD2L1I2</accession>
<evidence type="ECO:0000313" key="2">
    <source>
        <dbReference type="Proteomes" id="UP001620626"/>
    </source>
</evidence>
<proteinExistence type="predicted"/>
<name>A0ABD2L1I2_9BILA</name>
<protein>
    <submittedName>
        <fullName evidence="1">Uncharacterized protein</fullName>
    </submittedName>
</protein>
<keyword evidence="2" id="KW-1185">Reference proteome</keyword>
<dbReference type="Proteomes" id="UP001620626">
    <property type="component" value="Unassembled WGS sequence"/>
</dbReference>
<gene>
    <name evidence="1" type="ORF">niasHT_012629</name>
</gene>
<sequence>MKTTSSSFHEMSPPSPMRMEFVGRNKSSSATKRFLPMVPPFPLRMNRVQYSDILPQKANENFENVHENKKDCCLFGRWHTN</sequence>
<organism evidence="1 2">
    <name type="scientific">Heterodera trifolii</name>
    <dbReference type="NCBI Taxonomy" id="157864"/>
    <lineage>
        <taxon>Eukaryota</taxon>
        <taxon>Metazoa</taxon>
        <taxon>Ecdysozoa</taxon>
        <taxon>Nematoda</taxon>
        <taxon>Chromadorea</taxon>
        <taxon>Rhabditida</taxon>
        <taxon>Tylenchina</taxon>
        <taxon>Tylenchomorpha</taxon>
        <taxon>Tylenchoidea</taxon>
        <taxon>Heteroderidae</taxon>
        <taxon>Heteroderinae</taxon>
        <taxon>Heterodera</taxon>
    </lineage>
</organism>
<evidence type="ECO:0000313" key="1">
    <source>
        <dbReference type="EMBL" id="KAL3109067.1"/>
    </source>
</evidence>
<dbReference type="EMBL" id="JBICBT010000578">
    <property type="protein sequence ID" value="KAL3109067.1"/>
    <property type="molecule type" value="Genomic_DNA"/>
</dbReference>